<dbReference type="RefSeq" id="WP_198828017.1">
    <property type="nucleotide sequence ID" value="NZ_CP066308.1"/>
</dbReference>
<dbReference type="EMBL" id="CP073708">
    <property type="protein sequence ID" value="QUO41519.1"/>
    <property type="molecule type" value="Genomic_DNA"/>
</dbReference>
<evidence type="ECO:0000313" key="3">
    <source>
        <dbReference type="EMBL" id="QUO41519.1"/>
    </source>
</evidence>
<protein>
    <submittedName>
        <fullName evidence="2">DUF2232 domain-containing protein</fullName>
    </submittedName>
</protein>
<dbReference type="InterPro" id="IPR018710">
    <property type="entry name" value="DUF2232"/>
</dbReference>
<feature type="transmembrane region" description="Helical" evidence="1">
    <location>
        <begin position="160"/>
        <end position="181"/>
    </location>
</feature>
<keyword evidence="1" id="KW-0812">Transmembrane</keyword>
<accession>A0A7T5EKS4</accession>
<dbReference type="Proteomes" id="UP000595847">
    <property type="component" value="Chromosome"/>
</dbReference>
<feature type="transmembrane region" description="Helical" evidence="1">
    <location>
        <begin position="202"/>
        <end position="219"/>
    </location>
</feature>
<keyword evidence="1" id="KW-0472">Membrane</keyword>
<dbReference type="PANTHER" id="PTHR41324:SF1">
    <property type="entry name" value="DUF2232 DOMAIN-CONTAINING PROTEIN"/>
    <property type="match status" value="1"/>
</dbReference>
<reference evidence="2 4" key="1">
    <citation type="submission" date="2020-12" db="EMBL/GenBank/DDBJ databases">
        <title>strain FJAT-54423T represents a novel species of the genus Brevibacillus.</title>
        <authorList>
            <person name="Tang R."/>
        </authorList>
    </citation>
    <scope>NUCLEOTIDE SEQUENCE [LARGE SCALE GENOMIC DNA]</scope>
    <source>
        <strain evidence="2 4">FJAT-54423</strain>
    </source>
</reference>
<keyword evidence="5" id="KW-1185">Reference proteome</keyword>
<evidence type="ECO:0000313" key="5">
    <source>
        <dbReference type="Proteomes" id="UP000677234"/>
    </source>
</evidence>
<dbReference type="KEGG" id="bcop:JD108_21975"/>
<dbReference type="Proteomes" id="UP000677234">
    <property type="component" value="Chromosome"/>
</dbReference>
<feature type="transmembrane region" description="Helical" evidence="1">
    <location>
        <begin position="98"/>
        <end position="123"/>
    </location>
</feature>
<gene>
    <name evidence="2" type="ORF">JD108_21975</name>
    <name evidence="3" type="ORF">KDJ56_21910</name>
</gene>
<evidence type="ECO:0000313" key="2">
    <source>
        <dbReference type="EMBL" id="QQE74437.1"/>
    </source>
</evidence>
<evidence type="ECO:0000256" key="1">
    <source>
        <dbReference type="SAM" id="Phobius"/>
    </source>
</evidence>
<dbReference type="Pfam" id="PF09991">
    <property type="entry name" value="DUF2232"/>
    <property type="match status" value="1"/>
</dbReference>
<organism evidence="2 4">
    <name type="scientific">Brevibacillus composti</name>
    <dbReference type="NCBI Taxonomy" id="2796470"/>
    <lineage>
        <taxon>Bacteria</taxon>
        <taxon>Bacillati</taxon>
        <taxon>Bacillota</taxon>
        <taxon>Bacilli</taxon>
        <taxon>Bacillales</taxon>
        <taxon>Paenibacillaceae</taxon>
        <taxon>Brevibacillus</taxon>
    </lineage>
</organism>
<feature type="transmembrane region" description="Helical" evidence="1">
    <location>
        <begin position="264"/>
        <end position="285"/>
    </location>
</feature>
<evidence type="ECO:0000313" key="4">
    <source>
        <dbReference type="Proteomes" id="UP000595847"/>
    </source>
</evidence>
<dbReference type="PANTHER" id="PTHR41324">
    <property type="entry name" value="MEMBRANE PROTEIN-RELATED"/>
    <property type="match status" value="1"/>
</dbReference>
<feature type="transmembrane region" description="Helical" evidence="1">
    <location>
        <begin position="239"/>
        <end position="257"/>
    </location>
</feature>
<reference evidence="3" key="2">
    <citation type="submission" date="2021-04" db="EMBL/GenBank/DDBJ databases">
        <title>Brevibacillus composti FJAT-54423, complete genome.</title>
        <authorList>
            <person name="Tang R."/>
        </authorList>
    </citation>
    <scope>NUCLEOTIDE SEQUENCE</scope>
    <source>
        <strain evidence="3">FJAT-54424</strain>
    </source>
</reference>
<dbReference type="AlphaFoldDB" id="A0A7T5EKS4"/>
<sequence length="302" mass="33285">MPSKTKQLAENALLLGIALVLLFVSTYTVAGVVTSLLLPLPFVLLGMRRTMSSTIWIVVVFAFLGGVFTGIVSALMALTVALWGAVMGQMYAKRGSALAAITAGAAVVFLGYVAILALSTYIFGLDLNEMMKRAAEYKPPFMPQEQFDQGMQLVKMGMPAFLVMMSFIQSGITHGISRLVGKRMRLSVPALPPLRDWSFPRSLLYYYFISMMALLFMGNDLEGTFWTSAVLNVKVMLDVILTLQGLAFCFFSIHLYNRKALAPVLIVSLFIFPPLTTILSLLGIFDLGVNLRKRLETRVKRG</sequence>
<proteinExistence type="predicted"/>
<keyword evidence="1" id="KW-1133">Transmembrane helix</keyword>
<name>A0A7T5EKS4_9BACL</name>
<feature type="transmembrane region" description="Helical" evidence="1">
    <location>
        <begin position="54"/>
        <end position="86"/>
    </location>
</feature>
<dbReference type="EMBL" id="CP066308">
    <property type="protein sequence ID" value="QQE74437.1"/>
    <property type="molecule type" value="Genomic_DNA"/>
</dbReference>